<dbReference type="InterPro" id="IPR024364">
    <property type="entry name" value="Baseplate_phage_T4-like"/>
</dbReference>
<protein>
    <submittedName>
        <fullName evidence="1">Baseplate protein</fullName>
    </submittedName>
</protein>
<dbReference type="Pfam" id="PF12322">
    <property type="entry name" value="T4_baseplate"/>
    <property type="match status" value="1"/>
</dbReference>
<evidence type="ECO:0000313" key="1">
    <source>
        <dbReference type="EMBL" id="DAF56631.1"/>
    </source>
</evidence>
<organism evidence="1">
    <name type="scientific">Myoviridae sp. ctWb16</name>
    <dbReference type="NCBI Taxonomy" id="2827690"/>
    <lineage>
        <taxon>Viruses</taxon>
        <taxon>Duplodnaviria</taxon>
        <taxon>Heunggongvirae</taxon>
        <taxon>Uroviricota</taxon>
        <taxon>Caudoviricetes</taxon>
    </lineage>
</organism>
<reference evidence="1" key="1">
    <citation type="journal article" date="2021" name="Proc. Natl. Acad. Sci. U.S.A.">
        <title>A Catalog of Tens of Thousands of Viruses from Human Metagenomes Reveals Hidden Associations with Chronic Diseases.</title>
        <authorList>
            <person name="Tisza M.J."/>
            <person name="Buck C.B."/>
        </authorList>
    </citation>
    <scope>NUCLEOTIDE SEQUENCE</scope>
    <source>
        <strain evidence="1">CtWb16</strain>
    </source>
</reference>
<sequence length="312" mass="35846">MSNPLLDYARKAELSIKLPTNGNWYSSNVVVLNALNEVEIFPMLPKDELIMVNPDALLSGQANIDVIKSCVPAIKNPEMLLYPDLNVLMLGIRAATYGDELKLELSCPHCMELKEKLKNEPDKLTKLEKENKICLHSQSFSFSCRNILERISVLEKEYIMETENGLKIYIRPNITKDKNLFNLLNFKEKSILKQFKDYKFDDENQTEEERTKFVSNVSKIYLNISDIGNKIVSNGILKVILPDGSFVDDNNLIYEFISESSASFVNEIFSKIKELNDIGLPNELEFFCPYCGHQWKDRFYGFNQSDFFGLSS</sequence>
<proteinExistence type="predicted"/>
<dbReference type="EMBL" id="BK032721">
    <property type="protein sequence ID" value="DAF56631.1"/>
    <property type="molecule type" value="Genomic_DNA"/>
</dbReference>
<name>A0A8S5T105_9CAUD</name>
<accession>A0A8S5T105</accession>